<keyword evidence="1" id="KW-0812">Transmembrane</keyword>
<evidence type="ECO:0008006" key="3">
    <source>
        <dbReference type="Google" id="ProtNLM"/>
    </source>
</evidence>
<accession>A0A6J4IYV2</accession>
<dbReference type="AlphaFoldDB" id="A0A6J4IYV2"/>
<evidence type="ECO:0000313" key="2">
    <source>
        <dbReference type="EMBL" id="CAA9262363.1"/>
    </source>
</evidence>
<gene>
    <name evidence="2" type="ORF">AVDCRST_MAG83-2792</name>
</gene>
<dbReference type="Pfam" id="PF10724">
    <property type="entry name" value="DUF2516"/>
    <property type="match status" value="1"/>
</dbReference>
<reference evidence="2" key="1">
    <citation type="submission" date="2020-02" db="EMBL/GenBank/DDBJ databases">
        <authorList>
            <person name="Meier V. D."/>
        </authorList>
    </citation>
    <scope>NUCLEOTIDE SEQUENCE</scope>
    <source>
        <strain evidence="2">AVDCRST_MAG83</strain>
    </source>
</reference>
<feature type="transmembrane region" description="Helical" evidence="1">
    <location>
        <begin position="48"/>
        <end position="65"/>
    </location>
</feature>
<protein>
    <recommendedName>
        <fullName evidence="3">DUF2516 family protein</fullName>
    </recommendedName>
</protein>
<evidence type="ECO:0000256" key="1">
    <source>
        <dbReference type="SAM" id="Phobius"/>
    </source>
</evidence>
<organism evidence="2">
    <name type="scientific">uncultured Arthrobacter sp</name>
    <dbReference type="NCBI Taxonomy" id="114050"/>
    <lineage>
        <taxon>Bacteria</taxon>
        <taxon>Bacillati</taxon>
        <taxon>Actinomycetota</taxon>
        <taxon>Actinomycetes</taxon>
        <taxon>Micrococcales</taxon>
        <taxon>Micrococcaceae</taxon>
        <taxon>Arthrobacter</taxon>
        <taxon>environmental samples</taxon>
    </lineage>
</organism>
<sequence>MGIILTFEFYLYLVLGYVALGLELWAFADCVRRPAASFEATLKRTKGFWMAITGGAVVVGIFSALSPGFGLFKLVAVVAACVYLADVKPAVSEIRGRGNQGPYGPW</sequence>
<dbReference type="RefSeq" id="WP_246018999.1">
    <property type="nucleotide sequence ID" value="NZ_CADCTE010000153.1"/>
</dbReference>
<dbReference type="InterPro" id="IPR019662">
    <property type="entry name" value="DUF2516"/>
</dbReference>
<feature type="transmembrane region" description="Helical" evidence="1">
    <location>
        <begin position="6"/>
        <end position="27"/>
    </location>
</feature>
<proteinExistence type="predicted"/>
<keyword evidence="1" id="KW-1133">Transmembrane helix</keyword>
<dbReference type="EMBL" id="CADCTE010000153">
    <property type="protein sequence ID" value="CAA9262363.1"/>
    <property type="molecule type" value="Genomic_DNA"/>
</dbReference>
<name>A0A6J4IYV2_9MICC</name>
<keyword evidence="1" id="KW-0472">Membrane</keyword>